<dbReference type="CDD" id="cd01948">
    <property type="entry name" value="EAL"/>
    <property type="match status" value="1"/>
</dbReference>
<dbReference type="SUPFAM" id="SSF141868">
    <property type="entry name" value="EAL domain-like"/>
    <property type="match status" value="1"/>
</dbReference>
<reference evidence="2 3" key="1">
    <citation type="submission" date="2017-05" db="EMBL/GenBank/DDBJ databases">
        <authorList>
            <person name="Varghese N."/>
            <person name="Submissions S."/>
        </authorList>
    </citation>
    <scope>NUCLEOTIDE SEQUENCE [LARGE SCALE GENOMIC DNA]</scope>
    <source>
        <strain evidence="2 3">DSM 26001</strain>
    </source>
</reference>
<evidence type="ECO:0000313" key="2">
    <source>
        <dbReference type="EMBL" id="SMP51671.1"/>
    </source>
</evidence>
<proteinExistence type="predicted"/>
<dbReference type="InterPro" id="IPR050706">
    <property type="entry name" value="Cyclic-di-GMP_PDE-like"/>
</dbReference>
<dbReference type="PROSITE" id="PS50883">
    <property type="entry name" value="EAL"/>
    <property type="match status" value="1"/>
</dbReference>
<evidence type="ECO:0000259" key="1">
    <source>
        <dbReference type="PROSITE" id="PS50883"/>
    </source>
</evidence>
<dbReference type="InterPro" id="IPR035919">
    <property type="entry name" value="EAL_sf"/>
</dbReference>
<dbReference type="InterPro" id="IPR001633">
    <property type="entry name" value="EAL_dom"/>
</dbReference>
<protein>
    <submittedName>
        <fullName evidence="2">EAL domain, c-di-GMP-specific phosphodiesterase class I (Or its enzymatically inactive variant)</fullName>
    </submittedName>
</protein>
<dbReference type="PANTHER" id="PTHR33121:SF15">
    <property type="entry name" value="BLUE LIGHT- AND TEMPERATURE-REGULATED ANTIREPRESSOR BLUF"/>
    <property type="match status" value="1"/>
</dbReference>
<dbReference type="Gene3D" id="3.20.20.450">
    <property type="entry name" value="EAL domain"/>
    <property type="match status" value="1"/>
</dbReference>
<feature type="domain" description="EAL" evidence="1">
    <location>
        <begin position="13"/>
        <end position="260"/>
    </location>
</feature>
<name>A0ABY1PWZ4_9BURK</name>
<dbReference type="Pfam" id="PF00563">
    <property type="entry name" value="EAL"/>
    <property type="match status" value="1"/>
</dbReference>
<dbReference type="SMART" id="SM00052">
    <property type="entry name" value="EAL"/>
    <property type="match status" value="1"/>
</dbReference>
<gene>
    <name evidence="2" type="ORF">SAMN06295970_10345</name>
</gene>
<dbReference type="RefSeq" id="WP_283441323.1">
    <property type="nucleotide sequence ID" value="NZ_FXUL01000003.1"/>
</dbReference>
<sequence>MRKESNAKQPSGDQPGCNDCRNASRAIPDFTFAFQPIVNIATRGIFAFEALVRGPGGESAEWVFAQVDADNLHAFDQACRTRAVRLAATLGMQALLSINFLPNAVSSPRKCIRSTLRECERTGFPASQIIFEVSETENVINPAHLLDIFRRYREMGFRTAIDDFGAGYAGLGLLGQYQPDLLKLDMGLVCGIDAHAPRQIIVEGLVAMAKRLGTTVIAEGIETARERDCLRAMGIELMQGFLFCEPIFQGLGTIRADAWE</sequence>
<evidence type="ECO:0000313" key="3">
    <source>
        <dbReference type="Proteomes" id="UP001158049"/>
    </source>
</evidence>
<organism evidence="2 3">
    <name type="scientific">Noviherbaspirillum suwonense</name>
    <dbReference type="NCBI Taxonomy" id="1224511"/>
    <lineage>
        <taxon>Bacteria</taxon>
        <taxon>Pseudomonadati</taxon>
        <taxon>Pseudomonadota</taxon>
        <taxon>Betaproteobacteria</taxon>
        <taxon>Burkholderiales</taxon>
        <taxon>Oxalobacteraceae</taxon>
        <taxon>Noviherbaspirillum</taxon>
    </lineage>
</organism>
<accession>A0ABY1PWZ4</accession>
<keyword evidence="3" id="KW-1185">Reference proteome</keyword>
<comment type="caution">
    <text evidence="2">The sequence shown here is derived from an EMBL/GenBank/DDBJ whole genome shotgun (WGS) entry which is preliminary data.</text>
</comment>
<dbReference type="EMBL" id="FXUL01000003">
    <property type="protein sequence ID" value="SMP51671.1"/>
    <property type="molecule type" value="Genomic_DNA"/>
</dbReference>
<dbReference type="Proteomes" id="UP001158049">
    <property type="component" value="Unassembled WGS sequence"/>
</dbReference>
<dbReference type="PANTHER" id="PTHR33121">
    <property type="entry name" value="CYCLIC DI-GMP PHOSPHODIESTERASE PDEF"/>
    <property type="match status" value="1"/>
</dbReference>